<accession>A0A5R9Q5I4</accession>
<reference evidence="2 3" key="1">
    <citation type="submission" date="2018-01" db="EMBL/GenBank/DDBJ databases">
        <title>Co-occurrence of chitin degradation, pigmentation and bioactivity in marine Pseudoalteromonas.</title>
        <authorList>
            <person name="Paulsen S."/>
            <person name="Gram L."/>
            <person name="Machado H."/>
        </authorList>
    </citation>
    <scope>NUCLEOTIDE SEQUENCE [LARGE SCALE GENOMIC DNA]</scope>
    <source>
        <strain evidence="2 3">S3663</strain>
    </source>
</reference>
<evidence type="ECO:0000313" key="2">
    <source>
        <dbReference type="EMBL" id="TLX48215.1"/>
    </source>
</evidence>
<dbReference type="PANTHER" id="PTHR43798">
    <property type="entry name" value="MONOACYLGLYCEROL LIPASE"/>
    <property type="match status" value="1"/>
</dbReference>
<dbReference type="OrthoDB" id="149912at2"/>
<dbReference type="GO" id="GO:0016787">
    <property type="term" value="F:hydrolase activity"/>
    <property type="evidence" value="ECO:0007669"/>
    <property type="project" value="UniProtKB-KW"/>
</dbReference>
<dbReference type="SUPFAM" id="SSF53474">
    <property type="entry name" value="alpha/beta-Hydrolases"/>
    <property type="match status" value="1"/>
</dbReference>
<dbReference type="Proteomes" id="UP000309186">
    <property type="component" value="Unassembled WGS sequence"/>
</dbReference>
<dbReference type="InterPro" id="IPR000073">
    <property type="entry name" value="AB_hydrolase_1"/>
</dbReference>
<dbReference type="EMBL" id="PPSW01000007">
    <property type="protein sequence ID" value="TLX48215.1"/>
    <property type="molecule type" value="Genomic_DNA"/>
</dbReference>
<proteinExistence type="predicted"/>
<dbReference type="AlphaFoldDB" id="A0A5R9Q5I4"/>
<dbReference type="InterPro" id="IPR029058">
    <property type="entry name" value="AB_hydrolase_fold"/>
</dbReference>
<dbReference type="GO" id="GO:0016020">
    <property type="term" value="C:membrane"/>
    <property type="evidence" value="ECO:0007669"/>
    <property type="project" value="TreeGrafter"/>
</dbReference>
<comment type="caution">
    <text evidence="2">The sequence shown here is derived from an EMBL/GenBank/DDBJ whole genome shotgun (WGS) entry which is preliminary data.</text>
</comment>
<evidence type="ECO:0000313" key="3">
    <source>
        <dbReference type="Proteomes" id="UP000309186"/>
    </source>
</evidence>
<keyword evidence="2" id="KW-0378">Hydrolase</keyword>
<feature type="domain" description="AB hydrolase-1" evidence="1">
    <location>
        <begin position="28"/>
        <end position="272"/>
    </location>
</feature>
<dbReference type="InterPro" id="IPR000639">
    <property type="entry name" value="Epox_hydrolase-like"/>
</dbReference>
<protein>
    <submittedName>
        <fullName evidence="2">Alpha/beta hydrolase</fullName>
    </submittedName>
</protein>
<name>A0A5R9Q5I4_9GAMM</name>
<dbReference type="PRINTS" id="PR00412">
    <property type="entry name" value="EPOXHYDRLASE"/>
</dbReference>
<organism evidence="2 3">
    <name type="scientific">Pseudoalteromonas phenolica</name>
    <dbReference type="NCBI Taxonomy" id="161398"/>
    <lineage>
        <taxon>Bacteria</taxon>
        <taxon>Pseudomonadati</taxon>
        <taxon>Pseudomonadota</taxon>
        <taxon>Gammaproteobacteria</taxon>
        <taxon>Alteromonadales</taxon>
        <taxon>Pseudoalteromonadaceae</taxon>
        <taxon>Pseudoalteromonas</taxon>
    </lineage>
</organism>
<dbReference type="Gene3D" id="3.40.50.1820">
    <property type="entry name" value="alpha/beta hydrolase"/>
    <property type="match status" value="1"/>
</dbReference>
<evidence type="ECO:0000259" key="1">
    <source>
        <dbReference type="Pfam" id="PF00561"/>
    </source>
</evidence>
<sequence>MISDKKNTLEVLKEIGLSGQIYGQGEQLVICLHGWLDNSNSFKPMLELVDEDKNFTWIAIDLPGHGRSQWRSHDAHYYFIDYVYDLKFLLEKLRCEKVMLVGHSMGAMICNLFAACYPDNLLAMALIDGIGIVTTKPSDSKQQLINAFRQRSKAQQQSNTKLFSNFEEVVAARLKVSDLEYENAALLMRRNVEIFPEGVKLTSDPRLKQHSGFRFSAAQALACLENIGVPTLFLKATNGYPMIELQLKVFEKCFTQLKVDLINGGHHCHMENASETLQSISFHFDAYNET</sequence>
<dbReference type="InterPro" id="IPR050266">
    <property type="entry name" value="AB_hydrolase_sf"/>
</dbReference>
<dbReference type="PANTHER" id="PTHR43798:SF33">
    <property type="entry name" value="HYDROLASE, PUTATIVE (AFU_ORTHOLOGUE AFUA_2G14860)-RELATED"/>
    <property type="match status" value="1"/>
</dbReference>
<dbReference type="Pfam" id="PF00561">
    <property type="entry name" value="Abhydrolase_1"/>
    <property type="match status" value="1"/>
</dbReference>
<gene>
    <name evidence="2" type="ORF">C1E24_05290</name>
</gene>